<dbReference type="AlphaFoldDB" id="A0A3S0VBV1"/>
<sequence length="85" mass="9305">MGTHTGDVVWLATMKADALLGRISDEHRVQLGATFDWEVSDDDVRVARTALSPQRVDALVRRRADTHPPATIAPDWDASADLLAL</sequence>
<proteinExistence type="predicted"/>
<comment type="caution">
    <text evidence="1">The sequence shown here is derived from an EMBL/GenBank/DDBJ whole genome shotgun (WGS) entry which is preliminary data.</text>
</comment>
<dbReference type="RefSeq" id="WP_127049776.1">
    <property type="nucleotide sequence ID" value="NZ_RZGZ01000002.1"/>
</dbReference>
<protein>
    <submittedName>
        <fullName evidence="1">Uncharacterized protein</fullName>
    </submittedName>
</protein>
<dbReference type="OrthoDB" id="5118853at2"/>
<evidence type="ECO:0000313" key="2">
    <source>
        <dbReference type="Proteomes" id="UP000274909"/>
    </source>
</evidence>
<dbReference type="Proteomes" id="UP000274909">
    <property type="component" value="Unassembled WGS sequence"/>
</dbReference>
<reference evidence="1 2" key="1">
    <citation type="submission" date="2018-12" db="EMBL/GenBank/DDBJ databases">
        <authorList>
            <person name="Li F."/>
        </authorList>
    </citation>
    <scope>NUCLEOTIDE SEQUENCE [LARGE SCALE GENOMIC DNA]</scope>
    <source>
        <strain evidence="1 2">EGI 6500705</strain>
    </source>
</reference>
<evidence type="ECO:0000313" key="1">
    <source>
        <dbReference type="EMBL" id="RUR01841.1"/>
    </source>
</evidence>
<dbReference type="EMBL" id="RZGZ01000002">
    <property type="protein sequence ID" value="RUR01841.1"/>
    <property type="molecule type" value="Genomic_DNA"/>
</dbReference>
<name>A0A3S0VBV1_9MICO</name>
<accession>A0A3S0VBV1</accession>
<gene>
    <name evidence="1" type="ORF">ELQ94_10355</name>
</gene>
<organism evidence="1 2">
    <name type="scientific">Labedella endophytica</name>
    <dbReference type="NCBI Taxonomy" id="1523160"/>
    <lineage>
        <taxon>Bacteria</taxon>
        <taxon>Bacillati</taxon>
        <taxon>Actinomycetota</taxon>
        <taxon>Actinomycetes</taxon>
        <taxon>Micrococcales</taxon>
        <taxon>Microbacteriaceae</taxon>
        <taxon>Labedella</taxon>
    </lineage>
</organism>
<keyword evidence="2" id="KW-1185">Reference proteome</keyword>